<dbReference type="EMBL" id="CADCWH010000177">
    <property type="protein sequence ID" value="CAA9553703.1"/>
    <property type="molecule type" value="Genomic_DNA"/>
</dbReference>
<feature type="region of interest" description="Disordered" evidence="1">
    <location>
        <begin position="1"/>
        <end position="55"/>
    </location>
</feature>
<feature type="compositionally biased region" description="Basic and acidic residues" evidence="1">
    <location>
        <begin position="1"/>
        <end position="26"/>
    </location>
</feature>
<reference evidence="2" key="1">
    <citation type="submission" date="2020-02" db="EMBL/GenBank/DDBJ databases">
        <authorList>
            <person name="Meier V. D."/>
        </authorList>
    </citation>
    <scope>NUCLEOTIDE SEQUENCE</scope>
    <source>
        <strain evidence="2">AVDCRST_MAG70</strain>
    </source>
</reference>
<name>A0A6J4UN61_9BACT</name>
<evidence type="ECO:0000256" key="1">
    <source>
        <dbReference type="SAM" id="MobiDB-lite"/>
    </source>
</evidence>
<sequence length="55" mass="5573">MREASRHDGRAARDGLKTRTRGEQRPGENGPGVGDAAAAASPGNSAPIPACSRST</sequence>
<organism evidence="2">
    <name type="scientific">uncultured Thermomicrobiales bacterium</name>
    <dbReference type="NCBI Taxonomy" id="1645740"/>
    <lineage>
        <taxon>Bacteria</taxon>
        <taxon>Pseudomonadati</taxon>
        <taxon>Thermomicrobiota</taxon>
        <taxon>Thermomicrobia</taxon>
        <taxon>Thermomicrobiales</taxon>
        <taxon>environmental samples</taxon>
    </lineage>
</organism>
<dbReference type="AlphaFoldDB" id="A0A6J4UN61"/>
<evidence type="ECO:0000313" key="2">
    <source>
        <dbReference type="EMBL" id="CAA9553703.1"/>
    </source>
</evidence>
<protein>
    <submittedName>
        <fullName evidence="2">Uncharacterized protein</fullName>
    </submittedName>
</protein>
<accession>A0A6J4UN61</accession>
<feature type="compositionally biased region" description="Low complexity" evidence="1">
    <location>
        <begin position="34"/>
        <end position="55"/>
    </location>
</feature>
<gene>
    <name evidence="2" type="ORF">AVDCRST_MAG70-1127</name>
</gene>
<proteinExistence type="predicted"/>